<feature type="compositionally biased region" description="Basic and acidic residues" evidence="1">
    <location>
        <begin position="378"/>
        <end position="387"/>
    </location>
</feature>
<dbReference type="Proteomes" id="UP000230750">
    <property type="component" value="Unassembled WGS sequence"/>
</dbReference>
<comment type="caution">
    <text evidence="2">The sequence shown here is derived from an EMBL/GenBank/DDBJ whole genome shotgun (WGS) entry which is preliminary data.</text>
</comment>
<gene>
    <name evidence="2" type="ORF">BSL78_21541</name>
</gene>
<accession>A0A2G8K0S9</accession>
<feature type="compositionally biased region" description="Basic and acidic residues" evidence="1">
    <location>
        <begin position="419"/>
        <end position="448"/>
    </location>
</feature>
<proteinExistence type="predicted"/>
<dbReference type="EMBL" id="MRZV01001004">
    <property type="protein sequence ID" value="PIK41606.1"/>
    <property type="molecule type" value="Genomic_DNA"/>
</dbReference>
<evidence type="ECO:0000256" key="1">
    <source>
        <dbReference type="SAM" id="MobiDB-lite"/>
    </source>
</evidence>
<feature type="compositionally biased region" description="Basic and acidic residues" evidence="1">
    <location>
        <begin position="350"/>
        <end position="369"/>
    </location>
</feature>
<name>A0A2G8K0S9_STIJA</name>
<dbReference type="AlphaFoldDB" id="A0A2G8K0S9"/>
<feature type="compositionally biased region" description="Basic and acidic residues" evidence="1">
    <location>
        <begin position="320"/>
        <end position="339"/>
    </location>
</feature>
<evidence type="ECO:0000313" key="3">
    <source>
        <dbReference type="Proteomes" id="UP000230750"/>
    </source>
</evidence>
<feature type="compositionally biased region" description="Basic and acidic residues" evidence="1">
    <location>
        <begin position="145"/>
        <end position="171"/>
    </location>
</feature>
<feature type="compositionally biased region" description="Polar residues" evidence="1">
    <location>
        <begin position="388"/>
        <end position="397"/>
    </location>
</feature>
<reference evidence="2 3" key="1">
    <citation type="journal article" date="2017" name="PLoS Biol.">
        <title>The sea cucumber genome provides insights into morphological evolution and visceral regeneration.</title>
        <authorList>
            <person name="Zhang X."/>
            <person name="Sun L."/>
            <person name="Yuan J."/>
            <person name="Sun Y."/>
            <person name="Gao Y."/>
            <person name="Zhang L."/>
            <person name="Li S."/>
            <person name="Dai H."/>
            <person name="Hamel J.F."/>
            <person name="Liu C."/>
            <person name="Yu Y."/>
            <person name="Liu S."/>
            <person name="Lin W."/>
            <person name="Guo K."/>
            <person name="Jin S."/>
            <person name="Xu P."/>
            <person name="Storey K.B."/>
            <person name="Huan P."/>
            <person name="Zhang T."/>
            <person name="Zhou Y."/>
            <person name="Zhang J."/>
            <person name="Lin C."/>
            <person name="Li X."/>
            <person name="Xing L."/>
            <person name="Huo D."/>
            <person name="Sun M."/>
            <person name="Wang L."/>
            <person name="Mercier A."/>
            <person name="Li F."/>
            <person name="Yang H."/>
            <person name="Xiang J."/>
        </authorList>
    </citation>
    <scope>NUCLEOTIDE SEQUENCE [LARGE SCALE GENOMIC DNA]</scope>
    <source>
        <strain evidence="2">Shaxun</strain>
        <tissue evidence="2">Muscle</tissue>
    </source>
</reference>
<organism evidence="2 3">
    <name type="scientific">Stichopus japonicus</name>
    <name type="common">Sea cucumber</name>
    <dbReference type="NCBI Taxonomy" id="307972"/>
    <lineage>
        <taxon>Eukaryota</taxon>
        <taxon>Metazoa</taxon>
        <taxon>Echinodermata</taxon>
        <taxon>Eleutherozoa</taxon>
        <taxon>Echinozoa</taxon>
        <taxon>Holothuroidea</taxon>
        <taxon>Aspidochirotacea</taxon>
        <taxon>Aspidochirotida</taxon>
        <taxon>Stichopodidae</taxon>
        <taxon>Apostichopus</taxon>
    </lineage>
</organism>
<protein>
    <submittedName>
        <fullName evidence="2">Uncharacterized protein</fullName>
    </submittedName>
</protein>
<feature type="compositionally biased region" description="Basic and acidic residues" evidence="1">
    <location>
        <begin position="295"/>
        <end position="307"/>
    </location>
</feature>
<evidence type="ECO:0000313" key="2">
    <source>
        <dbReference type="EMBL" id="PIK41606.1"/>
    </source>
</evidence>
<feature type="compositionally biased region" description="Basic and acidic residues" evidence="1">
    <location>
        <begin position="262"/>
        <end position="287"/>
    </location>
</feature>
<sequence length="547" mass="60704">MAEDSNNEVDAIKKITLIQVNEMKKICYFSWSTCKVENQRSTTNLQGHSGVNGGVTKADELQWVVHGCIPVPVHKQKEPDVAMFMRRLTERNFPDKTRRVVDMAGTSNSDSDTGTYVVSTSEKYSSIASVESSTLSSKTTSLVDGDFKSDEENTDETGSKISDRSQQKLDNKNFEEFCDTSDMNMENKMEEGSVGEELYSEPNKDLKTVDGMKTKMNGKIQTYDDDTTKNFQTDTESRKIVSQGDDSSQRQDVEIGDLSDGQCHRNSEEFQTEEEHGGPSRGSKEESEFNQMEIRQQRSDGKERVQSDLESSQMELAGENVHERCDKNRECEAVDERLQEGMTDEDEDGENLKKQEQGRRLVSGGEEKGAGITQDVDNESKQNESSRKTTTTQVNEKLSTDCGGNEVEISSGEVSSLDRNGESSKEADGKSKDISEGREVEEKRKTETENSTASFIPPSPILHQRLPDNEQNLLSSSPILSHDVTERSVLSQSNNGLKNGVSAVDGDSTMLTKVSSLASSSVWEDTSVWDSGEESAMGKLACFFFDI</sequence>
<keyword evidence="3" id="KW-1185">Reference proteome</keyword>
<feature type="region of interest" description="Disordered" evidence="1">
    <location>
        <begin position="138"/>
        <end position="171"/>
    </location>
</feature>
<feature type="region of interest" description="Disordered" evidence="1">
    <location>
        <begin position="220"/>
        <end position="462"/>
    </location>
</feature>